<dbReference type="Proteomes" id="UP000295304">
    <property type="component" value="Unassembled WGS sequence"/>
</dbReference>
<evidence type="ECO:0000313" key="4">
    <source>
        <dbReference type="Proteomes" id="UP000295304"/>
    </source>
</evidence>
<evidence type="ECO:0000256" key="2">
    <source>
        <dbReference type="SAM" id="Phobius"/>
    </source>
</evidence>
<dbReference type="EMBL" id="SLZW01000001">
    <property type="protein sequence ID" value="TCS65017.1"/>
    <property type="molecule type" value="Genomic_DNA"/>
</dbReference>
<evidence type="ECO:0000313" key="3">
    <source>
        <dbReference type="EMBL" id="TCS65017.1"/>
    </source>
</evidence>
<dbReference type="RefSeq" id="WP_132937739.1">
    <property type="nucleotide sequence ID" value="NZ_CP119676.1"/>
</dbReference>
<protein>
    <submittedName>
        <fullName evidence="3">Uncharacterized protein</fullName>
    </submittedName>
</protein>
<dbReference type="AlphaFoldDB" id="A0A4R3JGJ4"/>
<keyword evidence="2" id="KW-0812">Transmembrane</keyword>
<organism evidence="3 4">
    <name type="scientific">Varunaivibrio sulfuroxidans</name>
    <dbReference type="NCBI Taxonomy" id="1773489"/>
    <lineage>
        <taxon>Bacteria</taxon>
        <taxon>Pseudomonadati</taxon>
        <taxon>Pseudomonadota</taxon>
        <taxon>Alphaproteobacteria</taxon>
        <taxon>Rhodospirillales</taxon>
        <taxon>Magnetovibrionaceae</taxon>
        <taxon>Varunaivibrio</taxon>
    </lineage>
</organism>
<name>A0A4R3JGJ4_9PROT</name>
<sequence>MRKIDLSLDPEGPDTPPRGETSQHGRAGRAPNGDGPRQDTDKSPVLGWFAVAFGVLGVFTWSVIFVPLALICGVIALFVGQVFWGVSAIVLAVIATATSPFLLMTLGLGAMAAFMHMGAPAM</sequence>
<keyword evidence="2" id="KW-0472">Membrane</keyword>
<feature type="transmembrane region" description="Helical" evidence="2">
    <location>
        <begin position="84"/>
        <end position="114"/>
    </location>
</feature>
<dbReference type="OrthoDB" id="9985305at2"/>
<feature type="region of interest" description="Disordered" evidence="1">
    <location>
        <begin position="1"/>
        <end position="41"/>
    </location>
</feature>
<comment type="caution">
    <text evidence="3">The sequence shown here is derived from an EMBL/GenBank/DDBJ whole genome shotgun (WGS) entry which is preliminary data.</text>
</comment>
<keyword evidence="2" id="KW-1133">Transmembrane helix</keyword>
<gene>
    <name evidence="3" type="ORF">EDD55_101350</name>
</gene>
<proteinExistence type="predicted"/>
<reference evidence="3 4" key="1">
    <citation type="submission" date="2019-03" db="EMBL/GenBank/DDBJ databases">
        <title>Genomic Encyclopedia of Type Strains, Phase IV (KMG-IV): sequencing the most valuable type-strain genomes for metagenomic binning, comparative biology and taxonomic classification.</title>
        <authorList>
            <person name="Goeker M."/>
        </authorList>
    </citation>
    <scope>NUCLEOTIDE SEQUENCE [LARGE SCALE GENOMIC DNA]</scope>
    <source>
        <strain evidence="3 4">DSM 101688</strain>
    </source>
</reference>
<feature type="transmembrane region" description="Helical" evidence="2">
    <location>
        <begin position="45"/>
        <end position="78"/>
    </location>
</feature>
<accession>A0A4R3JGJ4</accession>
<keyword evidence="4" id="KW-1185">Reference proteome</keyword>
<evidence type="ECO:0000256" key="1">
    <source>
        <dbReference type="SAM" id="MobiDB-lite"/>
    </source>
</evidence>